<evidence type="ECO:0000313" key="2">
    <source>
        <dbReference type="Proteomes" id="UP000265520"/>
    </source>
</evidence>
<dbReference type="Pfam" id="PF14223">
    <property type="entry name" value="Retrotran_gag_2"/>
    <property type="match status" value="1"/>
</dbReference>
<evidence type="ECO:0000313" key="1">
    <source>
        <dbReference type="EMBL" id="MCI54583.1"/>
    </source>
</evidence>
<dbReference type="GO" id="GO:0008233">
    <property type="term" value="F:peptidase activity"/>
    <property type="evidence" value="ECO:0007669"/>
    <property type="project" value="UniProtKB-KW"/>
</dbReference>
<name>A0A392T0C7_9FABA</name>
<dbReference type="GO" id="GO:0006508">
    <property type="term" value="P:proteolysis"/>
    <property type="evidence" value="ECO:0007669"/>
    <property type="project" value="UniProtKB-KW"/>
</dbReference>
<accession>A0A392T0C7</accession>
<organism evidence="1 2">
    <name type="scientific">Trifolium medium</name>
    <dbReference type="NCBI Taxonomy" id="97028"/>
    <lineage>
        <taxon>Eukaryota</taxon>
        <taxon>Viridiplantae</taxon>
        <taxon>Streptophyta</taxon>
        <taxon>Embryophyta</taxon>
        <taxon>Tracheophyta</taxon>
        <taxon>Spermatophyta</taxon>
        <taxon>Magnoliopsida</taxon>
        <taxon>eudicotyledons</taxon>
        <taxon>Gunneridae</taxon>
        <taxon>Pentapetalae</taxon>
        <taxon>rosids</taxon>
        <taxon>fabids</taxon>
        <taxon>Fabales</taxon>
        <taxon>Fabaceae</taxon>
        <taxon>Papilionoideae</taxon>
        <taxon>50 kb inversion clade</taxon>
        <taxon>NPAAA clade</taxon>
        <taxon>Hologalegina</taxon>
        <taxon>IRL clade</taxon>
        <taxon>Trifolieae</taxon>
        <taxon>Trifolium</taxon>
    </lineage>
</organism>
<dbReference type="PANTHER" id="PTHR35317:SF35">
    <property type="entry name" value="DUF4219 DOMAIN-CONTAINING PROTEIN"/>
    <property type="match status" value="1"/>
</dbReference>
<reference evidence="1 2" key="1">
    <citation type="journal article" date="2018" name="Front. Plant Sci.">
        <title>Red Clover (Trifolium pratense) and Zigzag Clover (T. medium) - A Picture of Genomic Similarities and Differences.</title>
        <authorList>
            <person name="Dluhosova J."/>
            <person name="Istvanek J."/>
            <person name="Nedelnik J."/>
            <person name="Repkova J."/>
        </authorList>
    </citation>
    <scope>NUCLEOTIDE SEQUENCE [LARGE SCALE GENOMIC DNA]</scope>
    <source>
        <strain evidence="2">cv. 10/8</strain>
        <tissue evidence="1">Leaf</tissue>
    </source>
</reference>
<dbReference type="AlphaFoldDB" id="A0A392T0C7"/>
<keyword evidence="2" id="KW-1185">Reference proteome</keyword>
<keyword evidence="1" id="KW-0645">Protease</keyword>
<dbReference type="Proteomes" id="UP000265520">
    <property type="component" value="Unassembled WGS sequence"/>
</dbReference>
<dbReference type="EMBL" id="LXQA010481693">
    <property type="protein sequence ID" value="MCI54583.1"/>
    <property type="molecule type" value="Genomic_DNA"/>
</dbReference>
<feature type="non-terminal residue" evidence="1">
    <location>
        <position position="77"/>
    </location>
</feature>
<keyword evidence="1" id="KW-0378">Hydrolase</keyword>
<comment type="caution">
    <text evidence="1">The sequence shown here is derived from an EMBL/GenBank/DDBJ whole genome shotgun (WGS) entry which is preliminary data.</text>
</comment>
<sequence length="77" mass="9074">MSRLRLLTTKFENLRMKEDESVHDFHMNVLDFSNSFDSLGEKIPEEKLVRKILRSLPKKFDMKVTAIEEAQDISSMK</sequence>
<dbReference type="PANTHER" id="PTHR35317">
    <property type="entry name" value="OS04G0629600 PROTEIN"/>
    <property type="match status" value="1"/>
</dbReference>
<proteinExistence type="predicted"/>
<protein>
    <submittedName>
        <fullName evidence="1">Gag-protease polyprotein</fullName>
    </submittedName>
</protein>